<organism evidence="6 7">
    <name type="scientific">Hydrogenophaga aromaticivorans</name>
    <dbReference type="NCBI Taxonomy" id="2610898"/>
    <lineage>
        <taxon>Bacteria</taxon>
        <taxon>Pseudomonadati</taxon>
        <taxon>Pseudomonadota</taxon>
        <taxon>Betaproteobacteria</taxon>
        <taxon>Burkholderiales</taxon>
        <taxon>Comamonadaceae</taxon>
        <taxon>Hydrogenophaga</taxon>
    </lineage>
</organism>
<gene>
    <name evidence="6" type="primary">rmuC</name>
    <name evidence="6" type="ORF">F3K02_26405</name>
</gene>
<dbReference type="PANTHER" id="PTHR30563">
    <property type="entry name" value="DNA RECOMBINATION PROTEIN RMUC"/>
    <property type="match status" value="1"/>
</dbReference>
<comment type="similarity">
    <text evidence="2">Belongs to the RmuC family.</text>
</comment>
<protein>
    <submittedName>
        <fullName evidence="6">DNA recombination protein RmuC</fullName>
    </submittedName>
</protein>
<dbReference type="Pfam" id="PF02646">
    <property type="entry name" value="RmuC"/>
    <property type="match status" value="1"/>
</dbReference>
<dbReference type="RefSeq" id="WP_177139599.1">
    <property type="nucleotide sequence ID" value="NZ_VYGV01000028.1"/>
</dbReference>
<dbReference type="EMBL" id="VYGV01000028">
    <property type="protein sequence ID" value="NWF48766.1"/>
    <property type="molecule type" value="Genomic_DNA"/>
</dbReference>
<dbReference type="Proteomes" id="UP000545507">
    <property type="component" value="Unassembled WGS sequence"/>
</dbReference>
<dbReference type="GO" id="GO:0006310">
    <property type="term" value="P:DNA recombination"/>
    <property type="evidence" value="ECO:0007669"/>
    <property type="project" value="UniProtKB-KW"/>
</dbReference>
<accession>A0A7Y8L0V1</accession>
<keyword evidence="7" id="KW-1185">Reference proteome</keyword>
<evidence type="ECO:0000256" key="3">
    <source>
        <dbReference type="ARBA" id="ARBA00023054"/>
    </source>
</evidence>
<evidence type="ECO:0000313" key="7">
    <source>
        <dbReference type="Proteomes" id="UP000545507"/>
    </source>
</evidence>
<comment type="caution">
    <text evidence="6">The sequence shown here is derived from an EMBL/GenBank/DDBJ whole genome shotgun (WGS) entry which is preliminary data.</text>
</comment>
<reference evidence="6 7" key="1">
    <citation type="submission" date="2019-09" db="EMBL/GenBank/DDBJ databases">
        <title>Hydrogenophaga aromatica sp. nov., isolated from a para-xylene-degrading enrichment culture.</title>
        <authorList>
            <person name="Tancsics A."/>
            <person name="Banerjee S."/>
        </authorList>
    </citation>
    <scope>NUCLEOTIDE SEQUENCE [LARGE SCALE GENOMIC DNA]</scope>
    <source>
        <strain evidence="6 7">D2P1</strain>
    </source>
</reference>
<keyword evidence="4" id="KW-0233">DNA recombination</keyword>
<evidence type="ECO:0000256" key="2">
    <source>
        <dbReference type="ARBA" id="ARBA00009840"/>
    </source>
</evidence>
<dbReference type="SUPFAM" id="SSF58113">
    <property type="entry name" value="Apolipoprotein A-I"/>
    <property type="match status" value="1"/>
</dbReference>
<evidence type="ECO:0000256" key="1">
    <source>
        <dbReference type="ARBA" id="ARBA00003416"/>
    </source>
</evidence>
<evidence type="ECO:0000313" key="6">
    <source>
        <dbReference type="EMBL" id="NWF48766.1"/>
    </source>
</evidence>
<name>A0A7Y8L0V1_9BURK</name>
<feature type="transmembrane region" description="Helical" evidence="5">
    <location>
        <begin position="6"/>
        <end position="26"/>
    </location>
</feature>
<dbReference type="InterPro" id="IPR003798">
    <property type="entry name" value="DNA_recombination_RmuC"/>
</dbReference>
<keyword evidence="5" id="KW-0472">Membrane</keyword>
<evidence type="ECO:0000256" key="5">
    <source>
        <dbReference type="SAM" id="Phobius"/>
    </source>
</evidence>
<keyword evidence="5" id="KW-0812">Transmembrane</keyword>
<sequence length="506" mass="56063">MRESWLGWLVPALLLVNLLLVLWLLLRRRPVDAGELAHRQALLATLQSQGLQTTQRIERVESELRREIGENARGGRQEIQLTLASFQETLTRQDAEATRTQNTQLDAFAQQLLQLRGTLGDTLTLQLQAISLGMSQQAAEATRTQNAQIDAFAQQLVQLRGTLGDTLTRQLQDMSEGNARRLAEIRTTLDAQLTQLQQNNAAKLDEMRATVDEKLQSTLQARLGESFKQVADRLEQVHKGLGEMQTLAQGVGDLKHLLTNVKTRGMFGEAQLAALLEQVFAPDQYATQVATRPGSRNVVDFAIKLPGRGDDGAPCWLPIDAKFPNEDYERLLDAQQRADVEGAELAARGLEQRIKLEAKSMADKYLEPPHTTDFAILFLPTEGLYAEVLRRPGLMEVLQREYRVTLAGPTTLMAMLNSLQMGFRTLALEKRSSEVWQVLGAVKTEFGKFGDVLAKVKSQTQTVLNTLDSAETRSRAMGRALKAVEALPQEQASALLPLDPTDPGDA</sequence>
<comment type="function">
    <text evidence="1">Involved in DNA recombination.</text>
</comment>
<proteinExistence type="inferred from homology"/>
<dbReference type="Gene3D" id="1.20.5.1230">
    <property type="entry name" value="Apolipoprotein A-I"/>
    <property type="match status" value="1"/>
</dbReference>
<keyword evidence="5" id="KW-1133">Transmembrane helix</keyword>
<dbReference type="PANTHER" id="PTHR30563:SF0">
    <property type="entry name" value="DNA RECOMBINATION PROTEIN RMUC"/>
    <property type="match status" value="1"/>
</dbReference>
<evidence type="ECO:0000256" key="4">
    <source>
        <dbReference type="ARBA" id="ARBA00023172"/>
    </source>
</evidence>
<keyword evidence="3" id="KW-0175">Coiled coil</keyword>
<dbReference type="AlphaFoldDB" id="A0A7Y8L0V1"/>